<evidence type="ECO:0000259" key="1">
    <source>
        <dbReference type="Pfam" id="PF01052"/>
    </source>
</evidence>
<dbReference type="AlphaFoldDB" id="A0A9X3CNG3"/>
<dbReference type="Gene3D" id="2.30.330.10">
    <property type="entry name" value="SpoA-like"/>
    <property type="match status" value="1"/>
</dbReference>
<dbReference type="Pfam" id="PF01052">
    <property type="entry name" value="FliMN_C"/>
    <property type="match status" value="1"/>
</dbReference>
<dbReference type="Proteomes" id="UP001155587">
    <property type="component" value="Unassembled WGS sequence"/>
</dbReference>
<protein>
    <submittedName>
        <fullName evidence="2">FliM/FliN family flagellar motor C-terminal domain-containing protein</fullName>
    </submittedName>
</protein>
<comment type="caution">
    <text evidence="2">The sequence shown here is derived from an EMBL/GenBank/DDBJ whole genome shotgun (WGS) entry which is preliminary data.</text>
</comment>
<sequence>MASEYSLTLEHAQSLNIELLGKPIHRVKNKLEDEFKRSSHSLRQAIQSWLNSSDVDVTIQTITINSDNHQYHDFESISAMQHETGGHLSIHLSNLLLIHLADQFYGASIERTTDELSASDLRLQERIAKLISTWIAPMEHWHSSQAIPHQGTGIVATLAITYHHPTSGNMTANLAIQLDSVLVQTLADELTQAPNPHIASDFQHVLQATPVRLNVQLSQTQLPLTQVLRLQPDDILPINLLTNVPVHIGKERLFTGRVAEQDGQLVLILNNEKESNS</sequence>
<accession>A0A9X3CNG3</accession>
<name>A0A9X3CNG3_9VIBR</name>
<feature type="domain" description="Flagellar motor switch protein FliN-like C-terminal" evidence="1">
    <location>
        <begin position="206"/>
        <end position="267"/>
    </location>
</feature>
<evidence type="ECO:0000313" key="3">
    <source>
        <dbReference type="Proteomes" id="UP001155587"/>
    </source>
</evidence>
<keyword evidence="2" id="KW-0966">Cell projection</keyword>
<dbReference type="RefSeq" id="WP_265675191.1">
    <property type="nucleotide sequence ID" value="NZ_JAKRRY010000013.1"/>
</dbReference>
<dbReference type="InterPro" id="IPR001543">
    <property type="entry name" value="FliN-like_C"/>
</dbReference>
<keyword evidence="2" id="KW-0282">Flagellum</keyword>
<keyword evidence="2" id="KW-0969">Cilium</keyword>
<reference evidence="2" key="1">
    <citation type="submission" date="2022-02" db="EMBL/GenBank/DDBJ databases">
        <title>Vibrio sp. nov, a new bacterium isolated from seawater.</title>
        <authorList>
            <person name="Yuan Y."/>
        </authorList>
    </citation>
    <scope>NUCLEOTIDE SEQUENCE</scope>
    <source>
        <strain evidence="2">ZSDZ65</strain>
    </source>
</reference>
<gene>
    <name evidence="2" type="ORF">MD535_11625</name>
</gene>
<evidence type="ECO:0000313" key="2">
    <source>
        <dbReference type="EMBL" id="MCW8346647.1"/>
    </source>
</evidence>
<dbReference type="SUPFAM" id="SSF101801">
    <property type="entry name" value="Surface presentation of antigens (SPOA)"/>
    <property type="match status" value="1"/>
</dbReference>
<dbReference type="EMBL" id="JAKRRY010000013">
    <property type="protein sequence ID" value="MCW8346647.1"/>
    <property type="molecule type" value="Genomic_DNA"/>
</dbReference>
<organism evidence="2 3">
    <name type="scientific">Vibrio qingdaonensis</name>
    <dbReference type="NCBI Taxonomy" id="2829491"/>
    <lineage>
        <taxon>Bacteria</taxon>
        <taxon>Pseudomonadati</taxon>
        <taxon>Pseudomonadota</taxon>
        <taxon>Gammaproteobacteria</taxon>
        <taxon>Vibrionales</taxon>
        <taxon>Vibrionaceae</taxon>
        <taxon>Vibrio</taxon>
    </lineage>
</organism>
<keyword evidence="3" id="KW-1185">Reference proteome</keyword>
<dbReference type="InterPro" id="IPR036429">
    <property type="entry name" value="SpoA-like_sf"/>
</dbReference>
<proteinExistence type="predicted"/>